<dbReference type="CDD" id="cd00198">
    <property type="entry name" value="vWFA"/>
    <property type="match status" value="1"/>
</dbReference>
<dbReference type="Proteomes" id="UP000254601">
    <property type="component" value="Unassembled WGS sequence"/>
</dbReference>
<evidence type="ECO:0000256" key="1">
    <source>
        <dbReference type="SAM" id="Phobius"/>
    </source>
</evidence>
<keyword evidence="1" id="KW-0472">Membrane</keyword>
<name>A0A380MV48_9GAMM</name>
<protein>
    <submittedName>
        <fullName evidence="3">Uncharacterized conserved protein (Some members contain a von Willebrand factor type A (VWA) domain)</fullName>
    </submittedName>
</protein>
<sequence length="425" mass="48730">MLPSHFQLIIWGLLSIIIGFLMLIGIPIMLSIALILTWLTLLILTAYRFNKKALPLSVKREAAKVAAVGQPYQMILSIHSHAPTPLKLSLYDHFPDSFHSQEMPITLNLQPKEQAKITYTLIPEQRGDAQFYGIQIQYNQGLWRHNRIIPCIHDLRVYPLFQHQSHIPLLHQNFIQNSPISTTLSHHHGQEEFSHLRDYQMGDNLKHLDYKASARLNKLISKSYQHCPEQPLIIALDSSRRMHGEALEQALDAAMLLIQTALKQGDAVGFISFSARLKQYLPIARGTTQYARMMNTAINLQADDTPPDYLNFARQFYYYEKKTCLLILITTLESQDSQNLKAAIRLLKHRYKLILISLCPPYLDTPLPIHRSEQAAQVAARDDYANHFESAQKILRAEKINFISCQARALKIPLINAYLQSKRPL</sequence>
<proteinExistence type="predicted"/>
<accession>A0A380MV48</accession>
<dbReference type="Gene3D" id="3.40.50.410">
    <property type="entry name" value="von Willebrand factor, type A domain"/>
    <property type="match status" value="1"/>
</dbReference>
<feature type="transmembrane region" description="Helical" evidence="1">
    <location>
        <begin position="6"/>
        <end position="24"/>
    </location>
</feature>
<evidence type="ECO:0000313" key="3">
    <source>
        <dbReference type="EMBL" id="SUO96435.1"/>
    </source>
</evidence>
<dbReference type="PANTHER" id="PTHR33608">
    <property type="entry name" value="BLL2464 PROTEIN"/>
    <property type="match status" value="1"/>
</dbReference>
<keyword evidence="4" id="KW-1185">Reference proteome</keyword>
<dbReference type="Pfam" id="PF01882">
    <property type="entry name" value="DUF58"/>
    <property type="match status" value="1"/>
</dbReference>
<dbReference type="EMBL" id="UHIC01000001">
    <property type="protein sequence ID" value="SUO96435.1"/>
    <property type="molecule type" value="Genomic_DNA"/>
</dbReference>
<evidence type="ECO:0000259" key="2">
    <source>
        <dbReference type="Pfam" id="PF01882"/>
    </source>
</evidence>
<gene>
    <name evidence="3" type="ORF">NCTC13337_01862</name>
</gene>
<dbReference type="AlphaFoldDB" id="A0A380MV48"/>
<keyword evidence="1" id="KW-1133">Transmembrane helix</keyword>
<dbReference type="InterPro" id="IPR002881">
    <property type="entry name" value="DUF58"/>
</dbReference>
<dbReference type="OrthoDB" id="9812729at2"/>
<evidence type="ECO:0000313" key="4">
    <source>
        <dbReference type="Proteomes" id="UP000254601"/>
    </source>
</evidence>
<dbReference type="PANTHER" id="PTHR33608:SF3">
    <property type="entry name" value="SLR2013 PROTEIN"/>
    <property type="match status" value="1"/>
</dbReference>
<organism evidence="3 4">
    <name type="scientific">Suttonella ornithocola</name>
    <dbReference type="NCBI Taxonomy" id="279832"/>
    <lineage>
        <taxon>Bacteria</taxon>
        <taxon>Pseudomonadati</taxon>
        <taxon>Pseudomonadota</taxon>
        <taxon>Gammaproteobacteria</taxon>
        <taxon>Cardiobacteriales</taxon>
        <taxon>Cardiobacteriaceae</taxon>
        <taxon>Suttonella</taxon>
    </lineage>
</organism>
<reference evidence="3 4" key="1">
    <citation type="submission" date="2018-06" db="EMBL/GenBank/DDBJ databases">
        <authorList>
            <consortium name="Pathogen Informatics"/>
            <person name="Doyle S."/>
        </authorList>
    </citation>
    <scope>NUCLEOTIDE SEQUENCE [LARGE SCALE GENOMIC DNA]</scope>
    <source>
        <strain evidence="3 4">NCTC13337</strain>
    </source>
</reference>
<keyword evidence="1" id="KW-0812">Transmembrane</keyword>
<feature type="domain" description="DUF58" evidence="2">
    <location>
        <begin position="196"/>
        <end position="361"/>
    </location>
</feature>
<dbReference type="SUPFAM" id="SSF53300">
    <property type="entry name" value="vWA-like"/>
    <property type="match status" value="1"/>
</dbReference>
<dbReference type="RefSeq" id="WP_072576240.1">
    <property type="nucleotide sequence ID" value="NZ_LWHB01000059.1"/>
</dbReference>
<dbReference type="InterPro" id="IPR036465">
    <property type="entry name" value="vWFA_dom_sf"/>
</dbReference>